<evidence type="ECO:0000259" key="4">
    <source>
        <dbReference type="SMART" id="SM00822"/>
    </source>
</evidence>
<name>A0ABN6IFR3_9MYCO</name>
<dbReference type="PROSITE" id="PS00061">
    <property type="entry name" value="ADH_SHORT"/>
    <property type="match status" value="1"/>
</dbReference>
<evidence type="ECO:0000256" key="1">
    <source>
        <dbReference type="ARBA" id="ARBA00006484"/>
    </source>
</evidence>
<dbReference type="InterPro" id="IPR057326">
    <property type="entry name" value="KR_dom"/>
</dbReference>
<comment type="similarity">
    <text evidence="1 3">Belongs to the short-chain dehydrogenases/reductases (SDR) family.</text>
</comment>
<dbReference type="EMBL" id="AP024828">
    <property type="protein sequence ID" value="BCZ21763.1"/>
    <property type="molecule type" value="Genomic_DNA"/>
</dbReference>
<feature type="domain" description="Ketoreductase" evidence="4">
    <location>
        <begin position="13"/>
        <end position="205"/>
    </location>
</feature>
<reference evidence="5 6" key="2">
    <citation type="submission" date="2021-07" db="EMBL/GenBank/DDBJ databases">
        <authorList>
            <person name="Matsumoto Y."/>
            <person name="Motooka D."/>
            <person name="Nakamura S."/>
        </authorList>
    </citation>
    <scope>NUCLEOTIDE SEQUENCE [LARGE SCALE GENOMIC DNA]</scope>
    <source>
        <strain evidence="5 6">TY59</strain>
    </source>
</reference>
<dbReference type="PRINTS" id="PR00080">
    <property type="entry name" value="SDRFAMILY"/>
</dbReference>
<dbReference type="PRINTS" id="PR00081">
    <property type="entry name" value="GDHRDH"/>
</dbReference>
<dbReference type="PANTHER" id="PTHR43658:SF8">
    <property type="entry name" value="17-BETA-HYDROXYSTEROID DEHYDROGENASE 14-RELATED"/>
    <property type="match status" value="1"/>
</dbReference>
<evidence type="ECO:0000313" key="6">
    <source>
        <dbReference type="Proteomes" id="UP000826012"/>
    </source>
</evidence>
<sequence length="261" mass="27030">MTADGGPVKVKDNAAVVVGGASGMGRATAQRLAERGARVALLDLPTSDAAAVARELGGGASFYPCNVTDSDGVETALAAAVENLGALHIAVNTAGGGISARTLSRNGPHALDAFRSVIELNLIATFNLNRLQAWHMSRNEPDDNERGVLVNTSSIAAFEGQIGQVAYSAAKAAIAGMTLTMARDLGSLGIRVTAVAPSLFATGITSRIPEEMADELTRDAAFPRRMGRPDEYAALAIAIVENQMLNGTVIRLDAGQRFAAK</sequence>
<evidence type="ECO:0000256" key="3">
    <source>
        <dbReference type="RuleBase" id="RU000363"/>
    </source>
</evidence>
<keyword evidence="2" id="KW-0560">Oxidoreductase</keyword>
<dbReference type="SMART" id="SM00822">
    <property type="entry name" value="PKS_KR"/>
    <property type="match status" value="1"/>
</dbReference>
<protein>
    <submittedName>
        <fullName evidence="5">3-hydroxyacyl-CoA dehydrogenase</fullName>
    </submittedName>
</protein>
<gene>
    <name evidence="5" type="ORF">MTY59_16180</name>
</gene>
<dbReference type="Proteomes" id="UP000826012">
    <property type="component" value="Chromosome"/>
</dbReference>
<dbReference type="PANTHER" id="PTHR43658">
    <property type="entry name" value="SHORT-CHAIN DEHYDROGENASE/REDUCTASE"/>
    <property type="match status" value="1"/>
</dbReference>
<dbReference type="InterPro" id="IPR020904">
    <property type="entry name" value="Sc_DH/Rdtase_CS"/>
</dbReference>
<evidence type="ECO:0000256" key="2">
    <source>
        <dbReference type="ARBA" id="ARBA00023002"/>
    </source>
</evidence>
<reference evidence="5 6" key="1">
    <citation type="submission" date="2021-07" db="EMBL/GenBank/DDBJ databases">
        <title>Complete genome sequence of nontuberculous Mycobacterium sp. TY59.</title>
        <authorList>
            <person name="Fukushima K."/>
        </authorList>
    </citation>
    <scope>NUCLEOTIDE SEQUENCE [LARGE SCALE GENOMIC DNA]</scope>
    <source>
        <strain evidence="5 6">TY59</strain>
    </source>
</reference>
<proteinExistence type="inferred from homology"/>
<dbReference type="InterPro" id="IPR036291">
    <property type="entry name" value="NAD(P)-bd_dom_sf"/>
</dbReference>
<evidence type="ECO:0000313" key="5">
    <source>
        <dbReference type="EMBL" id="BCZ21763.1"/>
    </source>
</evidence>
<keyword evidence="6" id="KW-1185">Reference proteome</keyword>
<dbReference type="Pfam" id="PF00106">
    <property type="entry name" value="adh_short"/>
    <property type="match status" value="1"/>
</dbReference>
<organism evidence="5 6">
    <name type="scientific">Mycobacterium senriense</name>
    <dbReference type="NCBI Taxonomy" id="2775496"/>
    <lineage>
        <taxon>Bacteria</taxon>
        <taxon>Bacillati</taxon>
        <taxon>Actinomycetota</taxon>
        <taxon>Actinomycetes</taxon>
        <taxon>Mycobacteriales</taxon>
        <taxon>Mycobacteriaceae</taxon>
        <taxon>Mycobacterium</taxon>
        <taxon>Mycobacterium avium complex (MAC)</taxon>
    </lineage>
</organism>
<dbReference type="InterPro" id="IPR002347">
    <property type="entry name" value="SDR_fam"/>
</dbReference>
<dbReference type="Gene3D" id="3.40.50.720">
    <property type="entry name" value="NAD(P)-binding Rossmann-like Domain"/>
    <property type="match status" value="1"/>
</dbReference>
<accession>A0ABN6IFR3</accession>
<dbReference type="SUPFAM" id="SSF51735">
    <property type="entry name" value="NAD(P)-binding Rossmann-fold domains"/>
    <property type="match status" value="1"/>
</dbReference>